<keyword evidence="4" id="KW-1185">Reference proteome</keyword>
<reference evidence="3 4" key="1">
    <citation type="submission" date="2021-06" db="EMBL/GenBank/DDBJ databases">
        <title>Caerostris extrusa draft genome.</title>
        <authorList>
            <person name="Kono N."/>
            <person name="Arakawa K."/>
        </authorList>
    </citation>
    <scope>NUCLEOTIDE SEQUENCE [LARGE SCALE GENOMIC DNA]</scope>
</reference>
<feature type="compositionally biased region" description="Polar residues" evidence="1">
    <location>
        <begin position="10"/>
        <end position="19"/>
    </location>
</feature>
<gene>
    <name evidence="3" type="ORF">CEXT_559051</name>
</gene>
<evidence type="ECO:0000256" key="2">
    <source>
        <dbReference type="SAM" id="Phobius"/>
    </source>
</evidence>
<sequence length="105" mass="11599">MTDCDFFTMDGSQSRPSQESARRITNFLLRPLIPRQSARSRDPRNHGKEGQDSLGARYSSRVLLCGNDSIVQMISLTDSGSLAVVMGLQMAIFFLGLVVRGIFSD</sequence>
<dbReference type="AlphaFoldDB" id="A0AAV4Q9I4"/>
<feature type="region of interest" description="Disordered" evidence="1">
    <location>
        <begin position="33"/>
        <end position="54"/>
    </location>
</feature>
<feature type="transmembrane region" description="Helical" evidence="2">
    <location>
        <begin position="82"/>
        <end position="103"/>
    </location>
</feature>
<name>A0AAV4Q9I4_CAEEX</name>
<comment type="caution">
    <text evidence="3">The sequence shown here is derived from an EMBL/GenBank/DDBJ whole genome shotgun (WGS) entry which is preliminary data.</text>
</comment>
<dbReference type="EMBL" id="BPLR01005782">
    <property type="protein sequence ID" value="GIY04974.1"/>
    <property type="molecule type" value="Genomic_DNA"/>
</dbReference>
<evidence type="ECO:0000313" key="4">
    <source>
        <dbReference type="Proteomes" id="UP001054945"/>
    </source>
</evidence>
<keyword evidence="2" id="KW-0812">Transmembrane</keyword>
<evidence type="ECO:0000256" key="1">
    <source>
        <dbReference type="SAM" id="MobiDB-lite"/>
    </source>
</evidence>
<keyword evidence="2" id="KW-1133">Transmembrane helix</keyword>
<keyword evidence="2" id="KW-0472">Membrane</keyword>
<proteinExistence type="predicted"/>
<organism evidence="3 4">
    <name type="scientific">Caerostris extrusa</name>
    <name type="common">Bark spider</name>
    <name type="synonym">Caerostris bankana</name>
    <dbReference type="NCBI Taxonomy" id="172846"/>
    <lineage>
        <taxon>Eukaryota</taxon>
        <taxon>Metazoa</taxon>
        <taxon>Ecdysozoa</taxon>
        <taxon>Arthropoda</taxon>
        <taxon>Chelicerata</taxon>
        <taxon>Arachnida</taxon>
        <taxon>Araneae</taxon>
        <taxon>Araneomorphae</taxon>
        <taxon>Entelegynae</taxon>
        <taxon>Araneoidea</taxon>
        <taxon>Araneidae</taxon>
        <taxon>Caerostris</taxon>
    </lineage>
</organism>
<evidence type="ECO:0000313" key="3">
    <source>
        <dbReference type="EMBL" id="GIY04974.1"/>
    </source>
</evidence>
<feature type="compositionally biased region" description="Basic and acidic residues" evidence="1">
    <location>
        <begin position="39"/>
        <end position="51"/>
    </location>
</feature>
<dbReference type="Proteomes" id="UP001054945">
    <property type="component" value="Unassembled WGS sequence"/>
</dbReference>
<feature type="region of interest" description="Disordered" evidence="1">
    <location>
        <begin position="1"/>
        <end position="21"/>
    </location>
</feature>
<accession>A0AAV4Q9I4</accession>
<protein>
    <submittedName>
        <fullName evidence="3">Uncharacterized protein</fullName>
    </submittedName>
</protein>